<dbReference type="EMBL" id="CAADFV010000011">
    <property type="protein sequence ID" value="VFK52922.1"/>
    <property type="molecule type" value="Genomic_DNA"/>
</dbReference>
<name>A0A451A9D7_9GAMM</name>
<dbReference type="EMBL" id="CAADFX010000182">
    <property type="protein sequence ID" value="VFK62638.1"/>
    <property type="molecule type" value="Genomic_DNA"/>
</dbReference>
<dbReference type="AlphaFoldDB" id="A0A451A9D7"/>
<evidence type="ECO:0000313" key="3">
    <source>
        <dbReference type="EMBL" id="VFK62638.1"/>
    </source>
</evidence>
<evidence type="ECO:0000313" key="1">
    <source>
        <dbReference type="EMBL" id="VFK52407.1"/>
    </source>
</evidence>
<organism evidence="3">
    <name type="scientific">Candidatus Kentrum sp. TUN</name>
    <dbReference type="NCBI Taxonomy" id="2126343"/>
    <lineage>
        <taxon>Bacteria</taxon>
        <taxon>Pseudomonadati</taxon>
        <taxon>Pseudomonadota</taxon>
        <taxon>Gammaproteobacteria</taxon>
        <taxon>Candidatus Kentrum</taxon>
    </lineage>
</organism>
<accession>A0A451A9D7</accession>
<protein>
    <submittedName>
        <fullName evidence="3">Uncharacterized protein</fullName>
    </submittedName>
</protein>
<proteinExistence type="predicted"/>
<evidence type="ECO:0000313" key="2">
    <source>
        <dbReference type="EMBL" id="VFK52922.1"/>
    </source>
</evidence>
<sequence>MQRVVVELEILHKSLDATIEESLAQTADYMDRVGADEGYPVIFNRNPNIPWEEKIFVRKEQYGKYRIGVWGM</sequence>
<reference evidence="3" key="1">
    <citation type="submission" date="2019-02" db="EMBL/GenBank/DDBJ databases">
        <authorList>
            <person name="Gruber-Vodicka R. H."/>
            <person name="Seah K. B. B."/>
        </authorList>
    </citation>
    <scope>NUCLEOTIDE SEQUENCE</scope>
    <source>
        <strain evidence="3">BECK_BY1</strain>
        <strain evidence="2">BECK_BY2</strain>
        <strain evidence="1">BECK_BY3</strain>
    </source>
</reference>
<gene>
    <name evidence="3" type="ORF">BECKTUN1418D_GA0071000_11822</name>
    <name evidence="2" type="ORF">BECKTUN1418E_GA0071001_101118</name>
    <name evidence="1" type="ORF">BECKTUN1418F_GA0071002_100818</name>
</gene>
<dbReference type="EMBL" id="CAADFY010000008">
    <property type="protein sequence ID" value="VFK52407.1"/>
    <property type="molecule type" value="Genomic_DNA"/>
</dbReference>